<evidence type="ECO:0000259" key="9">
    <source>
        <dbReference type="Pfam" id="PF02366"/>
    </source>
</evidence>
<feature type="transmembrane region" description="Helical" evidence="8">
    <location>
        <begin position="265"/>
        <end position="285"/>
    </location>
</feature>
<dbReference type="InterPro" id="IPR003342">
    <property type="entry name" value="ArnT-like_N"/>
</dbReference>
<dbReference type="RefSeq" id="WP_195172566.1">
    <property type="nucleotide sequence ID" value="NZ_CP062983.1"/>
</dbReference>
<gene>
    <name evidence="10" type="ORF">G4Y79_09045</name>
</gene>
<keyword evidence="5 8" id="KW-0812">Transmembrane</keyword>
<evidence type="ECO:0000256" key="1">
    <source>
        <dbReference type="ARBA" id="ARBA00004651"/>
    </source>
</evidence>
<feature type="transmembrane region" description="Helical" evidence="8">
    <location>
        <begin position="12"/>
        <end position="30"/>
    </location>
</feature>
<keyword evidence="4 10" id="KW-0808">Transferase</keyword>
<evidence type="ECO:0000256" key="7">
    <source>
        <dbReference type="ARBA" id="ARBA00023136"/>
    </source>
</evidence>
<dbReference type="EMBL" id="CP062983">
    <property type="protein sequence ID" value="QPC84503.1"/>
    <property type="molecule type" value="Genomic_DNA"/>
</dbReference>
<keyword evidence="3" id="KW-0328">Glycosyltransferase</keyword>
<feature type="transmembrane region" description="Helical" evidence="8">
    <location>
        <begin position="342"/>
        <end position="360"/>
    </location>
</feature>
<dbReference type="AlphaFoldDB" id="A0A7S8ED24"/>
<dbReference type="Pfam" id="PF02366">
    <property type="entry name" value="PMT"/>
    <property type="match status" value="1"/>
</dbReference>
<dbReference type="GO" id="GO:0005886">
    <property type="term" value="C:plasma membrane"/>
    <property type="evidence" value="ECO:0007669"/>
    <property type="project" value="UniProtKB-SubCell"/>
</dbReference>
<name>A0A7S8ED24_9CHLR</name>
<organism evidence="10 11">
    <name type="scientific">Phototrophicus methaneseepsis</name>
    <dbReference type="NCBI Taxonomy" id="2710758"/>
    <lineage>
        <taxon>Bacteria</taxon>
        <taxon>Bacillati</taxon>
        <taxon>Chloroflexota</taxon>
        <taxon>Candidatus Thermofontia</taxon>
        <taxon>Phototrophicales</taxon>
        <taxon>Phototrophicaceae</taxon>
        <taxon>Phototrophicus</taxon>
    </lineage>
</organism>
<dbReference type="PANTHER" id="PTHR33908">
    <property type="entry name" value="MANNOSYLTRANSFERASE YKCB-RELATED"/>
    <property type="match status" value="1"/>
</dbReference>
<dbReference type="GO" id="GO:0009103">
    <property type="term" value="P:lipopolysaccharide biosynthetic process"/>
    <property type="evidence" value="ECO:0007669"/>
    <property type="project" value="UniProtKB-ARBA"/>
</dbReference>
<evidence type="ECO:0000313" key="10">
    <source>
        <dbReference type="EMBL" id="QPC84503.1"/>
    </source>
</evidence>
<feature type="transmembrane region" description="Helical" evidence="8">
    <location>
        <begin position="171"/>
        <end position="190"/>
    </location>
</feature>
<reference evidence="10 11" key="1">
    <citation type="submission" date="2020-02" db="EMBL/GenBank/DDBJ databases">
        <authorList>
            <person name="Zheng R.K."/>
            <person name="Sun C.M."/>
        </authorList>
    </citation>
    <scope>NUCLEOTIDE SEQUENCE [LARGE SCALE GENOMIC DNA]</scope>
    <source>
        <strain evidence="11">rifampicinis</strain>
    </source>
</reference>
<dbReference type="GO" id="GO:0000030">
    <property type="term" value="F:mannosyltransferase activity"/>
    <property type="evidence" value="ECO:0007669"/>
    <property type="project" value="InterPro"/>
</dbReference>
<dbReference type="GO" id="GO:0006493">
    <property type="term" value="P:protein O-linked glycosylation"/>
    <property type="evidence" value="ECO:0007669"/>
    <property type="project" value="InterPro"/>
</dbReference>
<dbReference type="Proteomes" id="UP000594468">
    <property type="component" value="Chromosome"/>
</dbReference>
<sequence length="734" mass="81432">MMSWLAKYGLRYGAPVGILLCFVVLVLHMGQTVPLFENSDEAEHFLYAHTLASTGEMPLIQPREQLNEADSPLARWNNHAHHPPLYYAITALAIGGFDRSHLADYLRPNDLIFTREITAQNPNKWLHSPQPAIDETPQALHVARWLNTAFGLITLCLIYKAGLQTSQKHSIGLLAMTFAAALPTFISIHSSVSNDPLVVLTFSAGVLWCLRLLHRRRITWRDDLLISLILAAAALSKLTGAALWGVVLLALLLAIWRGRLHWQRAIQTLLIALVLFTTLAGWWYVRNWQLYGDPLALDATAAMWGRTFDDVQNTPLEEIQRVALSYWMMVGYRHQPVFAPDWFYALAACLVGSSLIGWIWPKTRPLRWPDALVLLATLGGMIALLIMGTLNVDISYGRLLLPAIVPVAVLLAIGWHQLPLKLGPLLLIGYMIAAAVVLIQELPQRYPLLKEITAQPQAVTPTDWRAGNLAITGIDVHTTTLAPGEPFTFELYLRGSHPLNPALSATLIDSITGEPLGQADVYPGMAPTDALPANVLYHAPVTIPLTLTEEALSPRALLLQLRWYDVADAAWVAYDTGPGTLQDVALLRDPRYTPTMPAQSVDVAFGDAITLEGYDLTDMTLAPGDELLIDLLWHLHQRVEAPYVLTLQLFNEAGDFITQADGPIAGLPTYLWQEDLQISETRALPLPPDLPPGTYTIRLGWYHLDDWTRWPVTGGSSQDDLYTLPQTLVIHLNT</sequence>
<feature type="transmembrane region" description="Helical" evidence="8">
    <location>
        <begin position="196"/>
        <end position="213"/>
    </location>
</feature>
<accession>A0A7S8ED24</accession>
<evidence type="ECO:0000256" key="4">
    <source>
        <dbReference type="ARBA" id="ARBA00022679"/>
    </source>
</evidence>
<feature type="transmembrane region" description="Helical" evidence="8">
    <location>
        <begin position="399"/>
        <end position="416"/>
    </location>
</feature>
<evidence type="ECO:0000256" key="8">
    <source>
        <dbReference type="SAM" id="Phobius"/>
    </source>
</evidence>
<feature type="domain" description="ArnT-like N-terminal" evidence="9">
    <location>
        <begin position="143"/>
        <end position="285"/>
    </location>
</feature>
<dbReference type="GO" id="GO:0016763">
    <property type="term" value="F:pentosyltransferase activity"/>
    <property type="evidence" value="ECO:0007669"/>
    <property type="project" value="TreeGrafter"/>
</dbReference>
<keyword evidence="7 8" id="KW-0472">Membrane</keyword>
<protein>
    <submittedName>
        <fullName evidence="10">Phospholipid carrier-dependent glycosyltransferase</fullName>
    </submittedName>
</protein>
<feature type="transmembrane region" description="Helical" evidence="8">
    <location>
        <begin position="372"/>
        <end position="392"/>
    </location>
</feature>
<evidence type="ECO:0000256" key="5">
    <source>
        <dbReference type="ARBA" id="ARBA00022692"/>
    </source>
</evidence>
<keyword evidence="11" id="KW-1185">Reference proteome</keyword>
<keyword evidence="2" id="KW-1003">Cell membrane</keyword>
<feature type="transmembrane region" description="Helical" evidence="8">
    <location>
        <begin position="142"/>
        <end position="159"/>
    </location>
</feature>
<evidence type="ECO:0000256" key="2">
    <source>
        <dbReference type="ARBA" id="ARBA00022475"/>
    </source>
</evidence>
<dbReference type="KEGG" id="pmet:G4Y79_09045"/>
<keyword evidence="6 8" id="KW-1133">Transmembrane helix</keyword>
<dbReference type="PANTHER" id="PTHR33908:SF11">
    <property type="entry name" value="MEMBRANE PROTEIN"/>
    <property type="match status" value="1"/>
</dbReference>
<evidence type="ECO:0000256" key="6">
    <source>
        <dbReference type="ARBA" id="ARBA00022989"/>
    </source>
</evidence>
<evidence type="ECO:0000256" key="3">
    <source>
        <dbReference type="ARBA" id="ARBA00022676"/>
    </source>
</evidence>
<dbReference type="InterPro" id="IPR050297">
    <property type="entry name" value="LipidA_mod_glycosyltrf_83"/>
</dbReference>
<proteinExistence type="predicted"/>
<evidence type="ECO:0000313" key="11">
    <source>
        <dbReference type="Proteomes" id="UP000594468"/>
    </source>
</evidence>
<feature type="transmembrane region" description="Helical" evidence="8">
    <location>
        <begin position="225"/>
        <end position="253"/>
    </location>
</feature>
<comment type="subcellular location">
    <subcellularLocation>
        <location evidence="1">Cell membrane</location>
        <topology evidence="1">Multi-pass membrane protein</topology>
    </subcellularLocation>
</comment>